<keyword evidence="2" id="KW-0378">Hydrolase</keyword>
<dbReference type="Proteomes" id="UP000297654">
    <property type="component" value="Unassembled WGS sequence"/>
</dbReference>
<accession>A0A1H8EFB6</accession>
<organism evidence="2 3">
    <name type="scientific">Cryobacterium luteum</name>
    <dbReference type="NCBI Taxonomy" id="1424661"/>
    <lineage>
        <taxon>Bacteria</taxon>
        <taxon>Bacillati</taxon>
        <taxon>Actinomycetota</taxon>
        <taxon>Actinomycetes</taxon>
        <taxon>Micrococcales</taxon>
        <taxon>Microbacteriaceae</taxon>
        <taxon>Cryobacterium</taxon>
    </lineage>
</organism>
<evidence type="ECO:0000313" key="2">
    <source>
        <dbReference type="EMBL" id="TFB89905.1"/>
    </source>
</evidence>
<keyword evidence="3" id="KW-1185">Reference proteome</keyword>
<evidence type="ECO:0000259" key="1">
    <source>
        <dbReference type="SMART" id="SM00507"/>
    </source>
</evidence>
<dbReference type="Pfam" id="PF01844">
    <property type="entry name" value="HNH"/>
    <property type="match status" value="1"/>
</dbReference>
<dbReference type="GO" id="GO:0004519">
    <property type="term" value="F:endonuclease activity"/>
    <property type="evidence" value="ECO:0007669"/>
    <property type="project" value="UniProtKB-KW"/>
</dbReference>
<reference evidence="2 3" key="1">
    <citation type="submission" date="2019-03" db="EMBL/GenBank/DDBJ databases">
        <title>Genomics of glacier-inhabiting Cryobacterium strains.</title>
        <authorList>
            <person name="Liu Q."/>
            <person name="Xin Y.-H."/>
        </authorList>
    </citation>
    <scope>NUCLEOTIDE SEQUENCE [LARGE SCALE GENOMIC DNA]</scope>
    <source>
        <strain evidence="2 3">Hh15</strain>
    </source>
</reference>
<dbReference type="InterPro" id="IPR002711">
    <property type="entry name" value="HNH"/>
</dbReference>
<keyword evidence="2" id="KW-0255">Endonuclease</keyword>
<proteinExistence type="predicted"/>
<name>A0A1H8EFB6_9MICO</name>
<dbReference type="OrthoDB" id="5177627at2"/>
<dbReference type="SMART" id="SM00507">
    <property type="entry name" value="HNHc"/>
    <property type="match status" value="1"/>
</dbReference>
<dbReference type="STRING" id="1424661.SAMN05216281_104253"/>
<gene>
    <name evidence="2" type="ORF">E3O10_09035</name>
</gene>
<protein>
    <submittedName>
        <fullName evidence="2">HNH endonuclease</fullName>
    </submittedName>
</protein>
<dbReference type="EMBL" id="SOFF01000029">
    <property type="protein sequence ID" value="TFB89905.1"/>
    <property type="molecule type" value="Genomic_DNA"/>
</dbReference>
<dbReference type="GO" id="GO:0008270">
    <property type="term" value="F:zinc ion binding"/>
    <property type="evidence" value="ECO:0007669"/>
    <property type="project" value="InterPro"/>
</dbReference>
<dbReference type="PANTHER" id="PTHR33877">
    <property type="entry name" value="SLL1193 PROTEIN"/>
    <property type="match status" value="1"/>
</dbReference>
<feature type="domain" description="HNH nuclease" evidence="1">
    <location>
        <begin position="260"/>
        <end position="315"/>
    </location>
</feature>
<sequence>MPTAIHWQETNGAQGGMISKSIAQANSWGGSGTRDSWDAAISLESATSLVTPALLVVLVGLALAAAWGLLVLSRRRFVSSASQALAQLDDLNSRWRMQVIPQTPIRLNYAVSVDSKAKFDRLDLASRMSLSILESEGWLEQEIQLRLATQARFAMYRFDFEALEYGLLGRSSHPRVSAEKFASIERKEFLHRKLDDPVPAANVSTRMTYSSPQGRNSYSSRLEWNFEQLRYSLAVAQKARANQSTTAALRQRERTLMTPGLRTKILRRDGFRCRMCGASANDGTTNLHVDHIIPVSLDGRTVPENLQTLCQSCNLGA</sequence>
<dbReference type="Gene3D" id="1.10.30.50">
    <property type="match status" value="1"/>
</dbReference>
<dbReference type="AlphaFoldDB" id="A0A1H8EFB6"/>
<dbReference type="InterPro" id="IPR052892">
    <property type="entry name" value="NA-targeting_endonuclease"/>
</dbReference>
<keyword evidence="2" id="KW-0540">Nuclease</keyword>
<dbReference type="PANTHER" id="PTHR33877:SF2">
    <property type="entry name" value="OS07G0170200 PROTEIN"/>
    <property type="match status" value="1"/>
</dbReference>
<evidence type="ECO:0000313" key="3">
    <source>
        <dbReference type="Proteomes" id="UP000297654"/>
    </source>
</evidence>
<dbReference type="GO" id="GO:0003676">
    <property type="term" value="F:nucleic acid binding"/>
    <property type="evidence" value="ECO:0007669"/>
    <property type="project" value="InterPro"/>
</dbReference>
<dbReference type="InterPro" id="IPR003615">
    <property type="entry name" value="HNH_nuc"/>
</dbReference>
<dbReference type="CDD" id="cd00085">
    <property type="entry name" value="HNHc"/>
    <property type="match status" value="1"/>
</dbReference>
<comment type="caution">
    <text evidence="2">The sequence shown here is derived from an EMBL/GenBank/DDBJ whole genome shotgun (WGS) entry which is preliminary data.</text>
</comment>